<dbReference type="STRING" id="29172.A0A0D8YC41"/>
<dbReference type="InterPro" id="IPR032472">
    <property type="entry name" value="ArgoL2"/>
</dbReference>
<reference evidence="3" key="2">
    <citation type="journal article" date="2016" name="Sci. Rep.">
        <title>Dictyocaulus viviparus genome, variome and transcriptome elucidate lungworm biology and support future intervention.</title>
        <authorList>
            <person name="McNulty S.N."/>
            <person name="Strube C."/>
            <person name="Rosa B.A."/>
            <person name="Martin J.C."/>
            <person name="Tyagi R."/>
            <person name="Choi Y.J."/>
            <person name="Wang Q."/>
            <person name="Hallsworth Pepin K."/>
            <person name="Zhang X."/>
            <person name="Ozersky P."/>
            <person name="Wilson R.K."/>
            <person name="Sternberg P.W."/>
            <person name="Gasser R.B."/>
            <person name="Mitreva M."/>
        </authorList>
    </citation>
    <scope>NUCLEOTIDE SEQUENCE [LARGE SCALE GENOMIC DNA]</scope>
    <source>
        <strain evidence="3">HannoverDv2000</strain>
    </source>
</reference>
<dbReference type="PANTHER" id="PTHR22891">
    <property type="entry name" value="EUKARYOTIC TRANSLATION INITIATION FACTOR 2C"/>
    <property type="match status" value="1"/>
</dbReference>
<dbReference type="Gene3D" id="3.40.50.2300">
    <property type="match status" value="1"/>
</dbReference>
<proteinExistence type="predicted"/>
<dbReference type="Proteomes" id="UP000053766">
    <property type="component" value="Unassembled WGS sequence"/>
</dbReference>
<evidence type="ECO:0000259" key="1">
    <source>
        <dbReference type="Pfam" id="PF16488"/>
    </source>
</evidence>
<evidence type="ECO:0000313" key="3">
    <source>
        <dbReference type="Proteomes" id="UP000053766"/>
    </source>
</evidence>
<feature type="domain" description="Argonaute linker 2" evidence="1">
    <location>
        <begin position="35"/>
        <end position="84"/>
    </location>
</feature>
<dbReference type="OrthoDB" id="1654885at2759"/>
<accession>A0A0D8YC41</accession>
<name>A0A0D8YC41_DICVI</name>
<gene>
    <name evidence="2" type="ORF">DICVIV_00186</name>
</gene>
<dbReference type="AlphaFoldDB" id="A0A0D8YC41"/>
<evidence type="ECO:0000313" key="2">
    <source>
        <dbReference type="EMBL" id="KJH53757.1"/>
    </source>
</evidence>
<sequence length="172" mass="19981">MELCWIRPMQRVTVPQRTTDESFKTTRNCAIPPGERQDNIVRGANALRLFGSDDNIFVQNAGLRINKVPLKVQGRLLHPPRIRYGDSVAVARDGKWRISSGHFFKPAQCESWAIYAIIPRNEKGRFDEQLIWNFGRMFCTQASYRGLLLRRPMEIAVNLFHKHIFVEKKITQ</sequence>
<protein>
    <recommendedName>
        <fullName evidence="1">Argonaute linker 2 domain-containing protein</fullName>
    </recommendedName>
</protein>
<reference evidence="2 3" key="1">
    <citation type="submission" date="2013-11" db="EMBL/GenBank/DDBJ databases">
        <title>Draft genome of the bovine lungworm Dictyocaulus viviparus.</title>
        <authorList>
            <person name="Mitreva M."/>
        </authorList>
    </citation>
    <scope>NUCLEOTIDE SEQUENCE [LARGE SCALE GENOMIC DNA]</scope>
    <source>
        <strain evidence="2 3">HannoverDv2000</strain>
    </source>
</reference>
<dbReference type="EMBL" id="KN716150">
    <property type="protein sequence ID" value="KJH53757.1"/>
    <property type="molecule type" value="Genomic_DNA"/>
</dbReference>
<dbReference type="Pfam" id="PF16488">
    <property type="entry name" value="ArgoL2"/>
    <property type="match status" value="1"/>
</dbReference>
<organism evidence="2 3">
    <name type="scientific">Dictyocaulus viviparus</name>
    <name type="common">Bovine lungworm</name>
    <dbReference type="NCBI Taxonomy" id="29172"/>
    <lineage>
        <taxon>Eukaryota</taxon>
        <taxon>Metazoa</taxon>
        <taxon>Ecdysozoa</taxon>
        <taxon>Nematoda</taxon>
        <taxon>Chromadorea</taxon>
        <taxon>Rhabditida</taxon>
        <taxon>Rhabditina</taxon>
        <taxon>Rhabditomorpha</taxon>
        <taxon>Strongyloidea</taxon>
        <taxon>Metastrongylidae</taxon>
        <taxon>Dictyocaulus</taxon>
    </lineage>
</organism>
<keyword evidence="3" id="KW-1185">Reference proteome</keyword>